<dbReference type="GO" id="GO:0004518">
    <property type="term" value="F:nuclease activity"/>
    <property type="evidence" value="ECO:0007669"/>
    <property type="project" value="UniProtKB-KW"/>
</dbReference>
<accession>A0A662ZH69</accession>
<dbReference type="RefSeq" id="WP_093141935.1">
    <property type="nucleotide sequence ID" value="NZ_FOXF01000018.1"/>
</dbReference>
<comment type="cofactor">
    <cofactor evidence="1">
        <name>Mg(2+)</name>
        <dbReference type="ChEBI" id="CHEBI:18420"/>
    </cofactor>
</comment>
<evidence type="ECO:0000256" key="1">
    <source>
        <dbReference type="ARBA" id="ARBA00001946"/>
    </source>
</evidence>
<evidence type="ECO:0000313" key="5">
    <source>
        <dbReference type="EMBL" id="SFP37382.1"/>
    </source>
</evidence>
<dbReference type="EMBL" id="FOXF01000018">
    <property type="protein sequence ID" value="SFP37382.1"/>
    <property type="molecule type" value="Genomic_DNA"/>
</dbReference>
<reference evidence="5 6" key="1">
    <citation type="submission" date="2016-10" db="EMBL/GenBank/DDBJ databases">
        <authorList>
            <person name="Varghese N."/>
            <person name="Submissions S."/>
        </authorList>
    </citation>
    <scope>NUCLEOTIDE SEQUENCE [LARGE SCALE GENOMIC DNA]</scope>
    <source>
        <strain evidence="5 6">DSM 1361</strain>
    </source>
</reference>
<keyword evidence="3" id="KW-0378">Hydrolase</keyword>
<gene>
    <name evidence="5" type="ORF">SAMN02910344_01222</name>
</gene>
<dbReference type="SMART" id="SM00990">
    <property type="entry name" value="VRR_NUC"/>
    <property type="match status" value="1"/>
</dbReference>
<dbReference type="GO" id="GO:0003676">
    <property type="term" value="F:nucleic acid binding"/>
    <property type="evidence" value="ECO:0007669"/>
    <property type="project" value="InterPro"/>
</dbReference>
<evidence type="ECO:0000313" key="6">
    <source>
        <dbReference type="Proteomes" id="UP000243745"/>
    </source>
</evidence>
<evidence type="ECO:0000259" key="4">
    <source>
        <dbReference type="SMART" id="SM00990"/>
    </source>
</evidence>
<evidence type="ECO:0000256" key="2">
    <source>
        <dbReference type="ARBA" id="ARBA00022722"/>
    </source>
</evidence>
<keyword evidence="2" id="KW-0540">Nuclease</keyword>
<dbReference type="AlphaFoldDB" id="A0A662ZH69"/>
<dbReference type="GO" id="GO:0016788">
    <property type="term" value="F:hydrolase activity, acting on ester bonds"/>
    <property type="evidence" value="ECO:0007669"/>
    <property type="project" value="InterPro"/>
</dbReference>
<evidence type="ECO:0000256" key="3">
    <source>
        <dbReference type="ARBA" id="ARBA00022801"/>
    </source>
</evidence>
<sequence length="94" mass="10330">MRCSEKQIERKLTLMAKSRGGIAPKFVSPSFAGMPDRLILMPGGMMAFAELKAPGMKPRALQAARHEMLRRLGFRVYVIDGIEQIGGILDELAG</sequence>
<dbReference type="Gene3D" id="3.40.1350.10">
    <property type="match status" value="1"/>
</dbReference>
<dbReference type="Proteomes" id="UP000243745">
    <property type="component" value="Unassembled WGS sequence"/>
</dbReference>
<proteinExistence type="predicted"/>
<feature type="domain" description="VRR-NUC" evidence="4">
    <location>
        <begin position="3"/>
        <end position="83"/>
    </location>
</feature>
<protein>
    <recommendedName>
        <fullName evidence="4">VRR-NUC domain-containing protein</fullName>
    </recommendedName>
</protein>
<keyword evidence="6" id="KW-1185">Reference proteome</keyword>
<dbReference type="InterPro" id="IPR011856">
    <property type="entry name" value="tRNA_endonuc-like_dom_sf"/>
</dbReference>
<dbReference type="InterPro" id="IPR014883">
    <property type="entry name" value="VRR_NUC"/>
</dbReference>
<dbReference type="OrthoDB" id="6706702at2"/>
<organism evidence="5 6">
    <name type="scientific">Ruminobacter amylophilus</name>
    <dbReference type="NCBI Taxonomy" id="867"/>
    <lineage>
        <taxon>Bacteria</taxon>
        <taxon>Pseudomonadati</taxon>
        <taxon>Pseudomonadota</taxon>
        <taxon>Gammaproteobacteria</taxon>
        <taxon>Aeromonadales</taxon>
        <taxon>Succinivibrionaceae</taxon>
        <taxon>Ruminobacter</taxon>
    </lineage>
</organism>
<name>A0A662ZH69_9GAMM</name>